<sequence length="65" mass="6968">MPGFPPYHLYPIPSPTHTWESVLALSVWCLGPPESQPGRQSPDPCSPALLPLGLCKPGQTAHVPL</sequence>
<dbReference type="AlphaFoldDB" id="A0A9X9LRT3"/>
<reference evidence="1 2" key="1">
    <citation type="submission" date="2018-10" db="EMBL/GenBank/DDBJ databases">
        <authorList>
            <person name="Ekblom R."/>
            <person name="Jareborg N."/>
        </authorList>
    </citation>
    <scope>NUCLEOTIDE SEQUENCE [LARGE SCALE GENOMIC DNA]</scope>
    <source>
        <tissue evidence="1">Muscle</tissue>
    </source>
</reference>
<organism evidence="1 2">
    <name type="scientific">Gulo gulo</name>
    <name type="common">Wolverine</name>
    <name type="synonym">Gluton</name>
    <dbReference type="NCBI Taxonomy" id="48420"/>
    <lineage>
        <taxon>Eukaryota</taxon>
        <taxon>Metazoa</taxon>
        <taxon>Chordata</taxon>
        <taxon>Craniata</taxon>
        <taxon>Vertebrata</taxon>
        <taxon>Euteleostomi</taxon>
        <taxon>Mammalia</taxon>
        <taxon>Eutheria</taxon>
        <taxon>Laurasiatheria</taxon>
        <taxon>Carnivora</taxon>
        <taxon>Caniformia</taxon>
        <taxon>Musteloidea</taxon>
        <taxon>Mustelidae</taxon>
        <taxon>Guloninae</taxon>
        <taxon>Gulo</taxon>
    </lineage>
</organism>
<dbReference type="Proteomes" id="UP000269945">
    <property type="component" value="Unassembled WGS sequence"/>
</dbReference>
<comment type="caution">
    <text evidence="1">The sequence shown here is derived from an EMBL/GenBank/DDBJ whole genome shotgun (WGS) entry which is preliminary data.</text>
</comment>
<gene>
    <name evidence="1" type="ORF">BN2614_LOCUS1</name>
</gene>
<proteinExistence type="predicted"/>
<name>A0A9X9LRT3_GULGU</name>
<accession>A0A9X9LRT3</accession>
<keyword evidence="2" id="KW-1185">Reference proteome</keyword>
<dbReference type="EMBL" id="CYRY02013452">
    <property type="protein sequence ID" value="VCW84069.1"/>
    <property type="molecule type" value="Genomic_DNA"/>
</dbReference>
<protein>
    <submittedName>
        <fullName evidence="1">Uncharacterized protein</fullName>
    </submittedName>
</protein>
<evidence type="ECO:0000313" key="1">
    <source>
        <dbReference type="EMBL" id="VCW84069.1"/>
    </source>
</evidence>
<evidence type="ECO:0000313" key="2">
    <source>
        <dbReference type="Proteomes" id="UP000269945"/>
    </source>
</evidence>